<name>A0ACB9EBE3_9ASTR</name>
<reference evidence="1 2" key="2">
    <citation type="journal article" date="2022" name="Mol. Ecol. Resour.">
        <title>The genomes of chicory, endive, great burdock and yacon provide insights into Asteraceae paleo-polyploidization history and plant inulin production.</title>
        <authorList>
            <person name="Fan W."/>
            <person name="Wang S."/>
            <person name="Wang H."/>
            <person name="Wang A."/>
            <person name="Jiang F."/>
            <person name="Liu H."/>
            <person name="Zhao H."/>
            <person name="Xu D."/>
            <person name="Zhang Y."/>
        </authorList>
    </citation>
    <scope>NUCLEOTIDE SEQUENCE [LARGE SCALE GENOMIC DNA]</scope>
    <source>
        <strain evidence="2">cv. Yunnan</strain>
        <tissue evidence="1">Leaves</tissue>
    </source>
</reference>
<dbReference type="EMBL" id="CM042035">
    <property type="protein sequence ID" value="KAI3755990.1"/>
    <property type="molecule type" value="Genomic_DNA"/>
</dbReference>
<protein>
    <submittedName>
        <fullName evidence="1">Uncharacterized protein</fullName>
    </submittedName>
</protein>
<evidence type="ECO:0000313" key="2">
    <source>
        <dbReference type="Proteomes" id="UP001056120"/>
    </source>
</evidence>
<keyword evidence="2" id="KW-1185">Reference proteome</keyword>
<comment type="caution">
    <text evidence="1">The sequence shown here is derived from an EMBL/GenBank/DDBJ whole genome shotgun (WGS) entry which is preliminary data.</text>
</comment>
<evidence type="ECO:0000313" key="1">
    <source>
        <dbReference type="EMBL" id="KAI3755990.1"/>
    </source>
</evidence>
<reference evidence="2" key="1">
    <citation type="journal article" date="2022" name="Mol. Ecol. Resour.">
        <title>The genomes of chicory, endive, great burdock and yacon provide insights into Asteraceae palaeo-polyploidization history and plant inulin production.</title>
        <authorList>
            <person name="Fan W."/>
            <person name="Wang S."/>
            <person name="Wang H."/>
            <person name="Wang A."/>
            <person name="Jiang F."/>
            <person name="Liu H."/>
            <person name="Zhao H."/>
            <person name="Xu D."/>
            <person name="Zhang Y."/>
        </authorList>
    </citation>
    <scope>NUCLEOTIDE SEQUENCE [LARGE SCALE GENOMIC DNA]</scope>
    <source>
        <strain evidence="2">cv. Yunnan</strain>
    </source>
</reference>
<proteinExistence type="predicted"/>
<dbReference type="Proteomes" id="UP001056120">
    <property type="component" value="Linkage Group LG18"/>
</dbReference>
<organism evidence="1 2">
    <name type="scientific">Smallanthus sonchifolius</name>
    <dbReference type="NCBI Taxonomy" id="185202"/>
    <lineage>
        <taxon>Eukaryota</taxon>
        <taxon>Viridiplantae</taxon>
        <taxon>Streptophyta</taxon>
        <taxon>Embryophyta</taxon>
        <taxon>Tracheophyta</taxon>
        <taxon>Spermatophyta</taxon>
        <taxon>Magnoliopsida</taxon>
        <taxon>eudicotyledons</taxon>
        <taxon>Gunneridae</taxon>
        <taxon>Pentapetalae</taxon>
        <taxon>asterids</taxon>
        <taxon>campanulids</taxon>
        <taxon>Asterales</taxon>
        <taxon>Asteraceae</taxon>
        <taxon>Asteroideae</taxon>
        <taxon>Heliantheae alliance</taxon>
        <taxon>Millerieae</taxon>
        <taxon>Smallanthus</taxon>
    </lineage>
</organism>
<accession>A0ACB9EBE3</accession>
<sequence length="286" mass="30773">MTESAYSSESASKLESDGADAGARADGGVIPGPAGVPKPGGSHVTTALLPPFPFNPFYFSTIPFLDRETFRFLRLDLLHRNQKFRVPVVGSVITQSSIVNHHRMKAGSSSLNPYATSYIPLSKREIPDASKGYDQGSTTQYQSPGFSENHDAVPESHDNLKLKNHSGFDSCGSSSNSSELAGKQALDVDHDMNLTYLQMVFPGVSDESLSSVYTACGGDMEATVDMLNELELHSDDFTENLPDSLDIGDVSEAGSSTEGGSQKLKKVVVGEDWETACSCQELFLVF</sequence>
<gene>
    <name evidence="1" type="ORF">L1987_55801</name>
</gene>